<dbReference type="InterPro" id="IPR011333">
    <property type="entry name" value="SKP1/BTB/POZ_sf"/>
</dbReference>
<dbReference type="PANTHER" id="PTHR31758">
    <property type="entry name" value="BTB/POZ DOMAIN-CONTAINING PROTEIN YLR108C"/>
    <property type="match status" value="1"/>
</dbReference>
<evidence type="ECO:0000313" key="1">
    <source>
        <dbReference type="EMBL" id="RPD58546.1"/>
    </source>
</evidence>
<dbReference type="EMBL" id="ML122274">
    <property type="protein sequence ID" value="RPD58546.1"/>
    <property type="molecule type" value="Genomic_DNA"/>
</dbReference>
<name>A0A5C2SB39_9APHY</name>
<dbReference type="Gene3D" id="3.30.710.10">
    <property type="entry name" value="Potassium Channel Kv1.1, Chain A"/>
    <property type="match status" value="1"/>
</dbReference>
<evidence type="ECO:0008006" key="3">
    <source>
        <dbReference type="Google" id="ProtNLM"/>
    </source>
</evidence>
<dbReference type="Proteomes" id="UP000313359">
    <property type="component" value="Unassembled WGS sequence"/>
</dbReference>
<proteinExistence type="predicted"/>
<reference evidence="1" key="1">
    <citation type="journal article" date="2018" name="Genome Biol. Evol.">
        <title>Genomics and development of Lentinus tigrinus, a white-rot wood-decaying mushroom with dimorphic fruiting bodies.</title>
        <authorList>
            <person name="Wu B."/>
            <person name="Xu Z."/>
            <person name="Knudson A."/>
            <person name="Carlson A."/>
            <person name="Chen N."/>
            <person name="Kovaka S."/>
            <person name="LaButti K."/>
            <person name="Lipzen A."/>
            <person name="Pennachio C."/>
            <person name="Riley R."/>
            <person name="Schakwitz W."/>
            <person name="Umezawa K."/>
            <person name="Ohm R.A."/>
            <person name="Grigoriev I.V."/>
            <person name="Nagy L.G."/>
            <person name="Gibbons J."/>
            <person name="Hibbett D."/>
        </authorList>
    </citation>
    <scope>NUCLEOTIDE SEQUENCE [LARGE SCALE GENOMIC DNA]</scope>
    <source>
        <strain evidence="1">ALCF2SS1-6</strain>
    </source>
</reference>
<accession>A0A5C2SB39</accession>
<dbReference type="OrthoDB" id="2370221at2759"/>
<protein>
    <recommendedName>
        <fullName evidence="3">BTB domain-containing protein</fullName>
    </recommendedName>
</protein>
<sequence length="168" mass="18835">PHCASSTTDRDMIYTVIVRGEEFQLTHNQISFDLPNYFLDCFTSGFAEARERVLRLDRNPSLFALIVEYLSGYPILPLASDSLPPGMGVTMAHRCLLADAQYFRLQRPRSQLTTPTLRTPLTWAGFANEVVNLRDVLASNLPDGVVQREDGSVMSTRTGHPVFIFAQD</sequence>
<feature type="non-terminal residue" evidence="1">
    <location>
        <position position="1"/>
    </location>
</feature>
<dbReference type="SUPFAM" id="SSF54695">
    <property type="entry name" value="POZ domain"/>
    <property type="match status" value="1"/>
</dbReference>
<dbReference type="STRING" id="1328759.A0A5C2SB39"/>
<dbReference type="AlphaFoldDB" id="A0A5C2SB39"/>
<organism evidence="1 2">
    <name type="scientific">Lentinus tigrinus ALCF2SS1-6</name>
    <dbReference type="NCBI Taxonomy" id="1328759"/>
    <lineage>
        <taxon>Eukaryota</taxon>
        <taxon>Fungi</taxon>
        <taxon>Dikarya</taxon>
        <taxon>Basidiomycota</taxon>
        <taxon>Agaricomycotina</taxon>
        <taxon>Agaricomycetes</taxon>
        <taxon>Polyporales</taxon>
        <taxon>Polyporaceae</taxon>
        <taxon>Lentinus</taxon>
    </lineage>
</organism>
<keyword evidence="2" id="KW-1185">Reference proteome</keyword>
<feature type="non-terminal residue" evidence="1">
    <location>
        <position position="168"/>
    </location>
</feature>
<evidence type="ECO:0000313" key="2">
    <source>
        <dbReference type="Proteomes" id="UP000313359"/>
    </source>
</evidence>
<gene>
    <name evidence="1" type="ORF">L227DRAFT_473617</name>
</gene>
<dbReference type="PANTHER" id="PTHR31758:SF2">
    <property type="entry name" value="BTB_POZ DOMAIN-CONTAINING PROTEIN YLR108C"/>
    <property type="match status" value="1"/>
</dbReference>